<accession>A0A498RC40</accession>
<feature type="transmembrane region" description="Helical" evidence="1">
    <location>
        <begin position="6"/>
        <end position="25"/>
    </location>
</feature>
<proteinExistence type="predicted"/>
<sequence length="53" mass="6032">MNEYVVWGIPLLLLAFWFGYVTGYANGSDYAAKEGCKALAEYRRYVLKKYGGD</sequence>
<evidence type="ECO:0000313" key="2">
    <source>
        <dbReference type="EMBL" id="VBB08951.1"/>
    </source>
</evidence>
<keyword evidence="1" id="KW-1133">Transmembrane helix</keyword>
<dbReference type="EMBL" id="UPPP01000105">
    <property type="protein sequence ID" value="VBB08951.1"/>
    <property type="molecule type" value="Genomic_DNA"/>
</dbReference>
<keyword evidence="1" id="KW-0472">Membrane</keyword>
<dbReference type="Proteomes" id="UP000277811">
    <property type="component" value="Unassembled WGS sequence"/>
</dbReference>
<keyword evidence="1" id="KW-0812">Transmembrane</keyword>
<evidence type="ECO:0000313" key="3">
    <source>
        <dbReference type="Proteomes" id="UP000277811"/>
    </source>
</evidence>
<dbReference type="RefSeq" id="WP_165866093.1">
    <property type="nucleotide sequence ID" value="NZ_UPPP01000105.1"/>
</dbReference>
<evidence type="ECO:0000256" key="1">
    <source>
        <dbReference type="SAM" id="Phobius"/>
    </source>
</evidence>
<keyword evidence="3" id="KW-1185">Reference proteome</keyword>
<reference evidence="2 3" key="1">
    <citation type="submission" date="2018-06" db="EMBL/GenBank/DDBJ databases">
        <authorList>
            <person name="Strepis N."/>
        </authorList>
    </citation>
    <scope>NUCLEOTIDE SEQUENCE [LARGE SCALE GENOMIC DNA]</scope>
    <source>
        <strain evidence="2">LUCI</strain>
    </source>
</reference>
<organism evidence="2 3">
    <name type="scientific">Lucifera butyrica</name>
    <dbReference type="NCBI Taxonomy" id="1351585"/>
    <lineage>
        <taxon>Bacteria</taxon>
        <taxon>Bacillati</taxon>
        <taxon>Bacillota</taxon>
        <taxon>Negativicutes</taxon>
        <taxon>Veillonellales</taxon>
        <taxon>Veillonellaceae</taxon>
        <taxon>Lucifera</taxon>
    </lineage>
</organism>
<dbReference type="AlphaFoldDB" id="A0A498RC40"/>
<name>A0A498RC40_9FIRM</name>
<gene>
    <name evidence="2" type="ORF">LUCI_4237</name>
</gene>
<protein>
    <submittedName>
        <fullName evidence="2">Uncharacterized protein</fullName>
    </submittedName>
</protein>